<evidence type="ECO:0000313" key="1">
    <source>
        <dbReference type="EMBL" id="CAB4027584.1"/>
    </source>
</evidence>
<gene>
    <name evidence="1" type="ORF">PACLA_8A014554</name>
</gene>
<dbReference type="InterPro" id="IPR036364">
    <property type="entry name" value="SEA_dom_sf"/>
</dbReference>
<evidence type="ECO:0000313" key="2">
    <source>
        <dbReference type="Proteomes" id="UP001152795"/>
    </source>
</evidence>
<dbReference type="PROSITE" id="PS01286">
    <property type="entry name" value="FA58C_2"/>
    <property type="match status" value="1"/>
</dbReference>
<dbReference type="Proteomes" id="UP001152795">
    <property type="component" value="Unassembled WGS sequence"/>
</dbReference>
<name>A0A6S7JC20_PARCT</name>
<dbReference type="InterPro" id="IPR000082">
    <property type="entry name" value="SEA_dom"/>
</dbReference>
<reference evidence="1" key="1">
    <citation type="submission" date="2020-04" db="EMBL/GenBank/DDBJ databases">
        <authorList>
            <person name="Alioto T."/>
            <person name="Alioto T."/>
            <person name="Gomez Garrido J."/>
        </authorList>
    </citation>
    <scope>NUCLEOTIDE SEQUENCE</scope>
    <source>
        <strain evidence="1">A484AB</strain>
    </source>
</reference>
<keyword evidence="2" id="KW-1185">Reference proteome</keyword>
<organism evidence="1 2">
    <name type="scientific">Paramuricea clavata</name>
    <name type="common">Red gorgonian</name>
    <name type="synonym">Violescent sea-whip</name>
    <dbReference type="NCBI Taxonomy" id="317549"/>
    <lineage>
        <taxon>Eukaryota</taxon>
        <taxon>Metazoa</taxon>
        <taxon>Cnidaria</taxon>
        <taxon>Anthozoa</taxon>
        <taxon>Octocorallia</taxon>
        <taxon>Malacalcyonacea</taxon>
        <taxon>Plexauridae</taxon>
        <taxon>Paramuricea</taxon>
    </lineage>
</organism>
<feature type="non-terminal residue" evidence="1">
    <location>
        <position position="143"/>
    </location>
</feature>
<sequence length="143" mass="16277">MKYKKGKTWFVYGPKGQAKVLVAINKNDKSKPMENNLTDYYHSQNDLRANAIRIFPKTFSGTTICMRVELYGCLAGVEIVPTTQPIAQKVVNVSIRFTSIKWNDELSDKKSKEFAETSKRIIEAVETVYSESESFRNAEVLTL</sequence>
<comment type="caution">
    <text evidence="1">The sequence shown here is derived from an EMBL/GenBank/DDBJ whole genome shotgun (WGS) entry which is preliminary data.</text>
</comment>
<dbReference type="SUPFAM" id="SSF49785">
    <property type="entry name" value="Galactose-binding domain-like"/>
    <property type="match status" value="1"/>
</dbReference>
<accession>A0A6S7JC20</accession>
<dbReference type="Gene3D" id="3.30.70.960">
    <property type="entry name" value="SEA domain"/>
    <property type="match status" value="1"/>
</dbReference>
<dbReference type="EMBL" id="CACRXK020014890">
    <property type="protein sequence ID" value="CAB4027584.1"/>
    <property type="molecule type" value="Genomic_DNA"/>
</dbReference>
<dbReference type="InterPro" id="IPR000421">
    <property type="entry name" value="FA58C"/>
</dbReference>
<dbReference type="SUPFAM" id="SSF82671">
    <property type="entry name" value="SEA domain"/>
    <property type="match status" value="1"/>
</dbReference>
<protein>
    <submittedName>
        <fullName evidence="1">Uncharacterized protein</fullName>
    </submittedName>
</protein>
<dbReference type="Gene3D" id="2.60.120.260">
    <property type="entry name" value="Galactose-binding domain-like"/>
    <property type="match status" value="1"/>
</dbReference>
<dbReference type="PROSITE" id="PS50024">
    <property type="entry name" value="SEA"/>
    <property type="match status" value="1"/>
</dbReference>
<dbReference type="Pfam" id="PF01390">
    <property type="entry name" value="SEA"/>
    <property type="match status" value="1"/>
</dbReference>
<dbReference type="PROSITE" id="PS50022">
    <property type="entry name" value="FA58C_3"/>
    <property type="match status" value="1"/>
</dbReference>
<dbReference type="AlphaFoldDB" id="A0A6S7JC20"/>
<dbReference type="InterPro" id="IPR008979">
    <property type="entry name" value="Galactose-bd-like_sf"/>
</dbReference>
<dbReference type="OrthoDB" id="8938333at2759"/>
<proteinExistence type="predicted"/>